<evidence type="ECO:0000259" key="4">
    <source>
        <dbReference type="PROSITE" id="PS50995"/>
    </source>
</evidence>
<protein>
    <submittedName>
        <fullName evidence="5">MarR family transcriptional regulator</fullName>
    </submittedName>
</protein>
<keyword evidence="3" id="KW-0804">Transcription</keyword>
<feature type="domain" description="HTH marR-type" evidence="4">
    <location>
        <begin position="1"/>
        <end position="153"/>
    </location>
</feature>
<dbReference type="Pfam" id="PF12802">
    <property type="entry name" value="MarR_2"/>
    <property type="match status" value="1"/>
</dbReference>
<proteinExistence type="predicted"/>
<keyword evidence="2" id="KW-0238">DNA-binding</keyword>
<dbReference type="PROSITE" id="PS01117">
    <property type="entry name" value="HTH_MARR_1"/>
    <property type="match status" value="1"/>
</dbReference>
<dbReference type="EMBL" id="JBAMYC010000022">
    <property type="protein sequence ID" value="MEI1252214.1"/>
    <property type="molecule type" value="Genomic_DNA"/>
</dbReference>
<keyword evidence="1" id="KW-0805">Transcription regulation</keyword>
<dbReference type="PANTHER" id="PTHR33164">
    <property type="entry name" value="TRANSCRIPTIONAL REGULATOR, MARR FAMILY"/>
    <property type="match status" value="1"/>
</dbReference>
<dbReference type="SUPFAM" id="SSF46785">
    <property type="entry name" value="Winged helix' DNA-binding domain"/>
    <property type="match status" value="1"/>
</dbReference>
<evidence type="ECO:0000256" key="3">
    <source>
        <dbReference type="ARBA" id="ARBA00023163"/>
    </source>
</evidence>
<reference evidence="5 6" key="1">
    <citation type="submission" date="2024-01" db="EMBL/GenBank/DDBJ databases">
        <title>Draft genome sequences of three bacterial strains isolated from Acacia saligna represent a potential new species within the genus Rhizobium.</title>
        <authorList>
            <person name="Tambong J.T."/>
            <person name="Mnasri B."/>
        </authorList>
    </citation>
    <scope>NUCLEOTIDE SEQUENCE [LARGE SCALE GENOMIC DNA]</scope>
    <source>
        <strain evidence="5 6">1AS12I</strain>
    </source>
</reference>
<dbReference type="InterPro" id="IPR036388">
    <property type="entry name" value="WH-like_DNA-bd_sf"/>
</dbReference>
<dbReference type="PANTHER" id="PTHR33164:SF43">
    <property type="entry name" value="HTH-TYPE TRANSCRIPTIONAL REPRESSOR YETL"/>
    <property type="match status" value="1"/>
</dbReference>
<dbReference type="Gene3D" id="1.10.10.10">
    <property type="entry name" value="Winged helix-like DNA-binding domain superfamily/Winged helix DNA-binding domain"/>
    <property type="match status" value="1"/>
</dbReference>
<dbReference type="InterPro" id="IPR000835">
    <property type="entry name" value="HTH_MarR-typ"/>
</dbReference>
<dbReference type="InterPro" id="IPR039422">
    <property type="entry name" value="MarR/SlyA-like"/>
</dbReference>
<sequence>MVDRERKGTDRDLIGAWTKRCYFAGRAVMDSALRPYDLGSVQWYVLYHLATAGPTMQRDLVRLLTIERATMTGIVATLVRKGLVEQEPDRVDQRQKLLRITATGAKLWGELPDLSFIRSVAFDGIDEADIAVAVRVIQTATERLENLLQKGTAS</sequence>
<gene>
    <name evidence="5" type="ORF">V8Q02_30080</name>
</gene>
<accession>A0ABU8CU94</accession>
<comment type="caution">
    <text evidence="5">The sequence shown here is derived from an EMBL/GenBank/DDBJ whole genome shotgun (WGS) entry which is preliminary data.</text>
</comment>
<evidence type="ECO:0000256" key="2">
    <source>
        <dbReference type="ARBA" id="ARBA00023125"/>
    </source>
</evidence>
<dbReference type="SMART" id="SM00347">
    <property type="entry name" value="HTH_MARR"/>
    <property type="match status" value="1"/>
</dbReference>
<name>A0ABU8CU94_9HYPH</name>
<dbReference type="InterPro" id="IPR023187">
    <property type="entry name" value="Tscrpt_reg_MarR-type_CS"/>
</dbReference>
<dbReference type="Proteomes" id="UP001531129">
    <property type="component" value="Unassembled WGS sequence"/>
</dbReference>
<keyword evidence="6" id="KW-1185">Reference proteome</keyword>
<evidence type="ECO:0000313" key="5">
    <source>
        <dbReference type="EMBL" id="MEI1252214.1"/>
    </source>
</evidence>
<organism evidence="5 6">
    <name type="scientific">Rhizobium aouanii</name>
    <dbReference type="NCBI Taxonomy" id="3118145"/>
    <lineage>
        <taxon>Bacteria</taxon>
        <taxon>Pseudomonadati</taxon>
        <taxon>Pseudomonadota</taxon>
        <taxon>Alphaproteobacteria</taxon>
        <taxon>Hyphomicrobiales</taxon>
        <taxon>Rhizobiaceae</taxon>
        <taxon>Rhizobium/Agrobacterium group</taxon>
        <taxon>Rhizobium</taxon>
    </lineage>
</organism>
<evidence type="ECO:0000313" key="6">
    <source>
        <dbReference type="Proteomes" id="UP001531129"/>
    </source>
</evidence>
<dbReference type="PROSITE" id="PS50995">
    <property type="entry name" value="HTH_MARR_2"/>
    <property type="match status" value="1"/>
</dbReference>
<dbReference type="InterPro" id="IPR036390">
    <property type="entry name" value="WH_DNA-bd_sf"/>
</dbReference>
<evidence type="ECO:0000256" key="1">
    <source>
        <dbReference type="ARBA" id="ARBA00023015"/>
    </source>
</evidence>